<keyword evidence="2 6" id="KW-0808">Transferase</keyword>
<feature type="domain" description="Carbohydrate kinase PfkB" evidence="8">
    <location>
        <begin position="23"/>
        <end position="304"/>
    </location>
</feature>
<dbReference type="GO" id="GO:0008443">
    <property type="term" value="F:phosphofructokinase activity"/>
    <property type="evidence" value="ECO:0007669"/>
    <property type="project" value="TreeGrafter"/>
</dbReference>
<proteinExistence type="inferred from homology"/>
<dbReference type="PROSITE" id="PS00584">
    <property type="entry name" value="PFKB_KINASES_2"/>
    <property type="match status" value="1"/>
</dbReference>
<dbReference type="Proteomes" id="UP000316181">
    <property type="component" value="Unassembled WGS sequence"/>
</dbReference>
<dbReference type="GO" id="GO:0005829">
    <property type="term" value="C:cytosol"/>
    <property type="evidence" value="ECO:0007669"/>
    <property type="project" value="TreeGrafter"/>
</dbReference>
<protein>
    <submittedName>
        <fullName evidence="9">1-phosphofructokinase</fullName>
    </submittedName>
</protein>
<evidence type="ECO:0000256" key="1">
    <source>
        <dbReference type="ARBA" id="ARBA00010688"/>
    </source>
</evidence>
<comment type="similarity">
    <text evidence="1 7">Belongs to the carbohydrate kinase PfkB family.</text>
</comment>
<evidence type="ECO:0000256" key="6">
    <source>
        <dbReference type="PIRNR" id="PIRNR000535"/>
    </source>
</evidence>
<keyword evidence="3" id="KW-0547">Nucleotide-binding</keyword>
<evidence type="ECO:0000256" key="3">
    <source>
        <dbReference type="ARBA" id="ARBA00022741"/>
    </source>
</evidence>
<dbReference type="InterPro" id="IPR011611">
    <property type="entry name" value="PfkB_dom"/>
</dbReference>
<comment type="caution">
    <text evidence="9">The sequence shown here is derived from an EMBL/GenBank/DDBJ whole genome shotgun (WGS) entry which is preliminary data.</text>
</comment>
<gene>
    <name evidence="9" type="ORF">FB389_1404</name>
</gene>
<dbReference type="GO" id="GO:0005524">
    <property type="term" value="F:ATP binding"/>
    <property type="evidence" value="ECO:0007669"/>
    <property type="project" value="UniProtKB-KW"/>
</dbReference>
<evidence type="ECO:0000256" key="7">
    <source>
        <dbReference type="RuleBase" id="RU003704"/>
    </source>
</evidence>
<dbReference type="NCBIfam" id="TIGR03168">
    <property type="entry name" value="1-PFK"/>
    <property type="match status" value="1"/>
</dbReference>
<dbReference type="InterPro" id="IPR002173">
    <property type="entry name" value="Carboh/pur_kinase_PfkB_CS"/>
</dbReference>
<evidence type="ECO:0000313" key="9">
    <source>
        <dbReference type="EMBL" id="TQK76714.1"/>
    </source>
</evidence>
<dbReference type="InterPro" id="IPR029056">
    <property type="entry name" value="Ribokinase-like"/>
</dbReference>
<evidence type="ECO:0000313" key="10">
    <source>
        <dbReference type="Proteomes" id="UP000316181"/>
    </source>
</evidence>
<evidence type="ECO:0000256" key="5">
    <source>
        <dbReference type="ARBA" id="ARBA00022840"/>
    </source>
</evidence>
<dbReference type="EMBL" id="VFNV01000001">
    <property type="protein sequence ID" value="TQK76714.1"/>
    <property type="molecule type" value="Genomic_DNA"/>
</dbReference>
<dbReference type="PANTHER" id="PTHR46566">
    <property type="entry name" value="1-PHOSPHOFRUCTOKINASE-RELATED"/>
    <property type="match status" value="1"/>
</dbReference>
<dbReference type="RefSeq" id="WP_142112179.1">
    <property type="nucleotide sequence ID" value="NZ_BAAATB010000002.1"/>
</dbReference>
<dbReference type="Gene3D" id="3.40.1190.20">
    <property type="match status" value="1"/>
</dbReference>
<evidence type="ECO:0000256" key="4">
    <source>
        <dbReference type="ARBA" id="ARBA00022777"/>
    </source>
</evidence>
<dbReference type="SUPFAM" id="SSF53613">
    <property type="entry name" value="Ribokinase-like"/>
    <property type="match status" value="1"/>
</dbReference>
<dbReference type="PIRSF" id="PIRSF000535">
    <property type="entry name" value="1PFK/6PFK/LacC"/>
    <property type="match status" value="1"/>
</dbReference>
<dbReference type="InterPro" id="IPR017583">
    <property type="entry name" value="Tagatose/fructose_Pkinase"/>
</dbReference>
<organism evidence="9 10">
    <name type="scientific">Rarobacter incanus</name>
    <dbReference type="NCBI Taxonomy" id="153494"/>
    <lineage>
        <taxon>Bacteria</taxon>
        <taxon>Bacillati</taxon>
        <taxon>Actinomycetota</taxon>
        <taxon>Actinomycetes</taxon>
        <taxon>Micrococcales</taxon>
        <taxon>Rarobacteraceae</taxon>
        <taxon>Rarobacter</taxon>
    </lineage>
</organism>
<reference evidence="9 10" key="1">
    <citation type="submission" date="2019-06" db="EMBL/GenBank/DDBJ databases">
        <title>Sequencing the genomes of 1000 actinobacteria strains.</title>
        <authorList>
            <person name="Klenk H.-P."/>
        </authorList>
    </citation>
    <scope>NUCLEOTIDE SEQUENCE [LARGE SCALE GENOMIC DNA]</scope>
    <source>
        <strain evidence="9 10">DSM 10596</strain>
    </source>
</reference>
<dbReference type="PANTHER" id="PTHR46566:SF5">
    <property type="entry name" value="1-PHOSPHOFRUCTOKINASE"/>
    <property type="match status" value="1"/>
</dbReference>
<accession>A0A542SQ43</accession>
<dbReference type="AlphaFoldDB" id="A0A542SQ43"/>
<name>A0A542SQ43_9MICO</name>
<dbReference type="CDD" id="cd01164">
    <property type="entry name" value="FruK_PfkB_like"/>
    <property type="match status" value="1"/>
</dbReference>
<sequence length="325" mass="33498">MIVTATINPSLDRTVTIQGPLVPGAVHRITSDRTDPGGKGINVAFGTQRAGLETVAVLAARSDDPLLALLSAAGLTHVAAPARGAVRTNLAMVSEPNVTTKVNEPGTPLTASDVDEFTRALLATVHHGDYVVLCGSLAPGVPVDFYATVLRSLKDRGAYVGIDTSDGPLLALAEHFPQVAPDFMKPNAEELGQIVGVDGGEIEDRAATGDIVPAVHATRRLVDMGVREVLVTLGGAGAMLATREGMWFSRAPRVPVVSTVGAGDSAVAGYLIATAQGANAADRLALSVAYGAAAVSLPGTTIPARDDVVVDPRLITRIDRAQRAL</sequence>
<dbReference type="OrthoDB" id="9801219at2"/>
<keyword evidence="10" id="KW-1185">Reference proteome</keyword>
<dbReference type="Pfam" id="PF00294">
    <property type="entry name" value="PfkB"/>
    <property type="match status" value="1"/>
</dbReference>
<keyword evidence="5" id="KW-0067">ATP-binding</keyword>
<evidence type="ECO:0000259" key="8">
    <source>
        <dbReference type="Pfam" id="PF00294"/>
    </source>
</evidence>
<keyword evidence="4 7" id="KW-0418">Kinase</keyword>
<dbReference type="PRINTS" id="PR00990">
    <property type="entry name" value="RIBOKINASE"/>
</dbReference>
<dbReference type="InterPro" id="IPR002139">
    <property type="entry name" value="Ribo/fructo_kinase"/>
</dbReference>
<evidence type="ECO:0000256" key="2">
    <source>
        <dbReference type="ARBA" id="ARBA00022679"/>
    </source>
</evidence>